<protein>
    <submittedName>
        <fullName evidence="1">Uncharacterized protein</fullName>
    </submittedName>
</protein>
<proteinExistence type="predicted"/>
<evidence type="ECO:0000313" key="1">
    <source>
        <dbReference type="EMBL" id="KKK50779.1"/>
    </source>
</evidence>
<gene>
    <name evidence="1" type="ORF">LCGC14_3121620</name>
</gene>
<dbReference type="AlphaFoldDB" id="A0A0F8Y9J2"/>
<accession>A0A0F8Y9J2</accession>
<name>A0A0F8Y9J2_9ZZZZ</name>
<reference evidence="1" key="1">
    <citation type="journal article" date="2015" name="Nature">
        <title>Complex archaea that bridge the gap between prokaryotes and eukaryotes.</title>
        <authorList>
            <person name="Spang A."/>
            <person name="Saw J.H."/>
            <person name="Jorgensen S.L."/>
            <person name="Zaremba-Niedzwiedzka K."/>
            <person name="Martijn J."/>
            <person name="Lind A.E."/>
            <person name="van Eijk R."/>
            <person name="Schleper C."/>
            <person name="Guy L."/>
            <person name="Ettema T.J."/>
        </authorList>
    </citation>
    <scope>NUCLEOTIDE SEQUENCE</scope>
</reference>
<sequence length="24" mass="2688">MTSHKSPSSKLWLAKRDTSEILAT</sequence>
<feature type="non-terminal residue" evidence="1">
    <location>
        <position position="24"/>
    </location>
</feature>
<dbReference type="EMBL" id="LAZR01067849">
    <property type="protein sequence ID" value="KKK50779.1"/>
    <property type="molecule type" value="Genomic_DNA"/>
</dbReference>
<comment type="caution">
    <text evidence="1">The sequence shown here is derived from an EMBL/GenBank/DDBJ whole genome shotgun (WGS) entry which is preliminary data.</text>
</comment>
<organism evidence="1">
    <name type="scientific">marine sediment metagenome</name>
    <dbReference type="NCBI Taxonomy" id="412755"/>
    <lineage>
        <taxon>unclassified sequences</taxon>
        <taxon>metagenomes</taxon>
        <taxon>ecological metagenomes</taxon>
    </lineage>
</organism>